<keyword evidence="1" id="KW-1133">Transmembrane helix</keyword>
<evidence type="ECO:0000313" key="3">
    <source>
        <dbReference type="Proteomes" id="UP000285648"/>
    </source>
</evidence>
<evidence type="ECO:0000256" key="1">
    <source>
        <dbReference type="SAM" id="Phobius"/>
    </source>
</evidence>
<keyword evidence="3" id="KW-1185">Reference proteome</keyword>
<proteinExistence type="predicted"/>
<dbReference type="EMBL" id="MJLZ01000035">
    <property type="protein sequence ID" value="RLM21095.1"/>
    <property type="molecule type" value="Genomic_DNA"/>
</dbReference>
<feature type="transmembrane region" description="Helical" evidence="1">
    <location>
        <begin position="21"/>
        <end position="49"/>
    </location>
</feature>
<accession>A0A421DLN2</accession>
<keyword evidence="1" id="KW-0472">Membrane</keyword>
<keyword evidence="1" id="KW-0812">Transmembrane</keyword>
<sequence length="72" mass="7998">MFIFPGVIYMLFNISHPTDKIIIASFFSVLFFISLVVFITALILALLFMQSFHGGAGDDCYVISFCYDSDGG</sequence>
<evidence type="ECO:0000313" key="2">
    <source>
        <dbReference type="EMBL" id="RLM21095.1"/>
    </source>
</evidence>
<comment type="caution">
    <text evidence="2">The sequence shown here is derived from an EMBL/GenBank/DDBJ whole genome shotgun (WGS) entry which is preliminary data.</text>
</comment>
<name>A0A421DLN2_9GAMM</name>
<dbReference type="Proteomes" id="UP000285648">
    <property type="component" value="Unassembled WGS sequence"/>
</dbReference>
<reference evidence="2 3" key="1">
    <citation type="submission" date="2016-09" db="EMBL/GenBank/DDBJ databases">
        <authorList>
            <person name="Doonan J."/>
            <person name="Pachebat J.A."/>
            <person name="Golyshin P.N."/>
            <person name="Denman S."/>
            <person name="Mcdonald J.E."/>
        </authorList>
    </citation>
    <scope>NUCLEOTIDE SEQUENCE [LARGE SCALE GENOMIC DNA]</scope>
    <source>
        <strain evidence="2 3">NCPPB 3934</strain>
    </source>
</reference>
<protein>
    <submittedName>
        <fullName evidence="2">Uncharacterized protein</fullName>
    </submittedName>
</protein>
<gene>
    <name evidence="2" type="ORF">BIY29_14095</name>
</gene>
<dbReference type="AlphaFoldDB" id="A0A421DLN2"/>
<organism evidence="2 3">
    <name type="scientific">Brenneria alni</name>
    <dbReference type="NCBI Taxonomy" id="71656"/>
    <lineage>
        <taxon>Bacteria</taxon>
        <taxon>Pseudomonadati</taxon>
        <taxon>Pseudomonadota</taxon>
        <taxon>Gammaproteobacteria</taxon>
        <taxon>Enterobacterales</taxon>
        <taxon>Pectobacteriaceae</taxon>
        <taxon>Brenneria</taxon>
    </lineage>
</organism>